<dbReference type="Pfam" id="PF05096">
    <property type="entry name" value="Glu_cyclase_2"/>
    <property type="match status" value="1"/>
</dbReference>
<dbReference type="InterPro" id="IPR015943">
    <property type="entry name" value="WD40/YVTN_repeat-like_dom_sf"/>
</dbReference>
<organism evidence="1 2">
    <name type="scientific">Facklamia lactis</name>
    <dbReference type="NCBI Taxonomy" id="2749967"/>
    <lineage>
        <taxon>Bacteria</taxon>
        <taxon>Bacillati</taxon>
        <taxon>Bacillota</taxon>
        <taxon>Bacilli</taxon>
        <taxon>Lactobacillales</taxon>
        <taxon>Aerococcaceae</taxon>
        <taxon>Facklamia</taxon>
    </lineage>
</organism>
<dbReference type="Gene3D" id="2.130.10.10">
    <property type="entry name" value="YVTN repeat-like/Quinoprotein amine dehydrogenase"/>
    <property type="match status" value="1"/>
</dbReference>
<keyword evidence="2" id="KW-1185">Reference proteome</keyword>
<evidence type="ECO:0000313" key="1">
    <source>
        <dbReference type="EMBL" id="MBG9985884.1"/>
    </source>
</evidence>
<protein>
    <submittedName>
        <fullName evidence="1">Glutaminyl-peptide cyclotransferase</fullName>
    </submittedName>
</protein>
<gene>
    <name evidence="1" type="ORF">HZY91_03130</name>
</gene>
<dbReference type="RefSeq" id="WP_197114687.1">
    <property type="nucleotide sequence ID" value="NZ_JACBXQ010000002.1"/>
</dbReference>
<dbReference type="EMBL" id="JACBXQ010000002">
    <property type="protein sequence ID" value="MBG9985884.1"/>
    <property type="molecule type" value="Genomic_DNA"/>
</dbReference>
<sequence>MKIIWKVLAIILTIFLNPPIVAAQTSKEKIELIKVHPVNERYFTQGFEVGKDENVYLATGLYGESKLGIIDFNTGLLETKLNLEKQYFGEGITITDEAIWQLTWKENTLFKWNINTYELEETFDYPGEGWGLTYDSDQKFFWMSDGSSKLFKHDIDTFERIQEIEVTYQGKAIDQLNELEYVEGTIYANIWYNNEIVAIDPLSGKVIATYDFAPIIQSLDLTEAQRKEMDSLNGIAHIEGDRFYITGKMFPFILEVELSSKE</sequence>
<proteinExistence type="predicted"/>
<dbReference type="PANTHER" id="PTHR31270">
    <property type="entry name" value="GLUTAMINYL-PEPTIDE CYCLOTRANSFERASE"/>
    <property type="match status" value="1"/>
</dbReference>
<reference evidence="1 2" key="1">
    <citation type="submission" date="2020-07" db="EMBL/GenBank/DDBJ databases">
        <title>Facklamia lactis sp. nov., isolated from raw milk.</title>
        <authorList>
            <person name="Doll E.V."/>
            <person name="Huptas C."/>
            <person name="Staib L."/>
            <person name="Wenning M."/>
            <person name="Scherer S."/>
        </authorList>
    </citation>
    <scope>NUCLEOTIDE SEQUENCE [LARGE SCALE GENOMIC DNA]</scope>
    <source>
        <strain evidence="1 2">DSM 111018</strain>
    </source>
</reference>
<dbReference type="InterPro" id="IPR011044">
    <property type="entry name" value="Quino_amine_DH_bsu"/>
</dbReference>
<accession>A0ABS0LPB6</accession>
<dbReference type="PANTHER" id="PTHR31270:SF1">
    <property type="entry name" value="GLUTAMINYL-PEPTIDE CYCLOTRANSFERASE"/>
    <property type="match status" value="1"/>
</dbReference>
<dbReference type="InterPro" id="IPR007788">
    <property type="entry name" value="QCT"/>
</dbReference>
<comment type="caution">
    <text evidence="1">The sequence shown here is derived from an EMBL/GenBank/DDBJ whole genome shotgun (WGS) entry which is preliminary data.</text>
</comment>
<name>A0ABS0LPB6_9LACT</name>
<dbReference type="Proteomes" id="UP000721415">
    <property type="component" value="Unassembled WGS sequence"/>
</dbReference>
<dbReference type="SUPFAM" id="SSF50969">
    <property type="entry name" value="YVTN repeat-like/Quinoprotein amine dehydrogenase"/>
    <property type="match status" value="1"/>
</dbReference>
<evidence type="ECO:0000313" key="2">
    <source>
        <dbReference type="Proteomes" id="UP000721415"/>
    </source>
</evidence>